<feature type="region of interest" description="Disordered" evidence="6">
    <location>
        <begin position="571"/>
        <end position="607"/>
    </location>
</feature>
<evidence type="ECO:0000256" key="6">
    <source>
        <dbReference type="SAM" id="MobiDB-lite"/>
    </source>
</evidence>
<comment type="subcellular location">
    <subcellularLocation>
        <location evidence="1">Nucleus</location>
    </subcellularLocation>
</comment>
<proteinExistence type="predicted"/>
<dbReference type="EMBL" id="ML993583">
    <property type="protein sequence ID" value="KAF2171358.1"/>
    <property type="molecule type" value="Genomic_DNA"/>
</dbReference>
<evidence type="ECO:0000256" key="2">
    <source>
        <dbReference type="ARBA" id="ARBA00023015"/>
    </source>
</evidence>
<keyword evidence="2" id="KW-0805">Transcription regulation</keyword>
<keyword evidence="3" id="KW-0238">DNA-binding</keyword>
<feature type="compositionally biased region" description="Low complexity" evidence="6">
    <location>
        <begin position="580"/>
        <end position="607"/>
    </location>
</feature>
<evidence type="ECO:0000256" key="4">
    <source>
        <dbReference type="ARBA" id="ARBA00023163"/>
    </source>
</evidence>
<evidence type="ECO:0000313" key="9">
    <source>
        <dbReference type="Proteomes" id="UP000799537"/>
    </source>
</evidence>
<protein>
    <recommendedName>
        <fullName evidence="7">Zn(2)-C6 fungal-type domain-containing protein</fullName>
    </recommendedName>
</protein>
<dbReference type="GO" id="GO:0000976">
    <property type="term" value="F:transcription cis-regulatory region binding"/>
    <property type="evidence" value="ECO:0007669"/>
    <property type="project" value="TreeGrafter"/>
</dbReference>
<sequence>MEAPPPPQDGNAKNIVRSCITCAKAKAKCVKSAGAEKCERCARLNKECTSKEPVLRRKKIVKTTRAAQLEKLESKIEHLVNTLSSGPQPSYRTNEYGQPSPPISQVSSAQDKAVVGTRTEEVLHSLCHDNNGTVHTDSSGQPTPALAPPSDIPVASAITLSEAEVLLDRYCRLMSSGMPFVVVSPGATAQTLFETKPVLLRAICTVAKFHDLPQQQALVKELVKEVAGRVLGESEKSIDIIQAILVFVAWYHPHVFWSHQVTNLLHLAIAMCIDMGIDRSPGQNQDFKAATTKAVHGPCLAQRIPTLEERRSLLGVFYMTSMLSSSFKKIDAMPFTRYMDDCLNSLEQAREHDSDLFLVQMTRIQHVIEAIHTVDSPTAPARVYIKAFQADIERLKRSDPCKGDNVFLVMQYVTAEILMWELSLIDLQENRTSSLSTHLEDLYRCVAAIQSFLDVWYTIPSSAYYLLPFSVFGQFAHAFIVLTKLASLEVEGWDLKALNEQLNFLSVIHESASAFEEATRSTPDGIAVNNDSFGKWSSRIRWMRQVYESKFTAEGNVNAALREEAERAREWDVSGSEAVQQQQLQSQSQQQSQLHTPSSENPSSMMNPTDVLNADFFNYLDENFWQSFATDFDLSYPTVGPLAHGAEGQRWWPKVG</sequence>
<keyword evidence="5" id="KW-0539">Nucleus</keyword>
<dbReference type="InterPro" id="IPR001138">
    <property type="entry name" value="Zn2Cys6_DnaBD"/>
</dbReference>
<evidence type="ECO:0000256" key="1">
    <source>
        <dbReference type="ARBA" id="ARBA00004123"/>
    </source>
</evidence>
<dbReference type="CDD" id="cd12148">
    <property type="entry name" value="fungal_TF_MHR"/>
    <property type="match status" value="1"/>
</dbReference>
<dbReference type="AlphaFoldDB" id="A0A6A6CYW1"/>
<dbReference type="PROSITE" id="PS00463">
    <property type="entry name" value="ZN2_CY6_FUNGAL_1"/>
    <property type="match status" value="1"/>
</dbReference>
<dbReference type="GeneID" id="54557785"/>
<feature type="domain" description="Zn(2)-C6 fungal-type" evidence="7">
    <location>
        <begin position="18"/>
        <end position="48"/>
    </location>
</feature>
<dbReference type="PANTHER" id="PTHR31845">
    <property type="entry name" value="FINGER DOMAIN PROTEIN, PUTATIVE-RELATED"/>
    <property type="match status" value="1"/>
</dbReference>
<dbReference type="RefSeq" id="XP_033672247.1">
    <property type="nucleotide sequence ID" value="XM_033804513.1"/>
</dbReference>
<feature type="region of interest" description="Disordered" evidence="6">
    <location>
        <begin position="83"/>
        <end position="105"/>
    </location>
</feature>
<dbReference type="PANTHER" id="PTHR31845:SF10">
    <property type="entry name" value="ZN(II)2CYS6 TRANSCRIPTION FACTOR (EUROFUNG)"/>
    <property type="match status" value="1"/>
</dbReference>
<dbReference type="InterPro" id="IPR036864">
    <property type="entry name" value="Zn2-C6_fun-type_DNA-bd_sf"/>
</dbReference>
<dbReference type="GO" id="GO:0000981">
    <property type="term" value="F:DNA-binding transcription factor activity, RNA polymerase II-specific"/>
    <property type="evidence" value="ECO:0007669"/>
    <property type="project" value="InterPro"/>
</dbReference>
<dbReference type="SMART" id="SM00066">
    <property type="entry name" value="GAL4"/>
    <property type="match status" value="1"/>
</dbReference>
<name>A0A6A6CYW1_ZASCE</name>
<dbReference type="OrthoDB" id="5226580at2759"/>
<keyword evidence="4" id="KW-0804">Transcription</keyword>
<evidence type="ECO:0000259" key="7">
    <source>
        <dbReference type="PROSITE" id="PS00463"/>
    </source>
</evidence>
<evidence type="ECO:0000256" key="5">
    <source>
        <dbReference type="ARBA" id="ARBA00023242"/>
    </source>
</evidence>
<dbReference type="Proteomes" id="UP000799537">
    <property type="component" value="Unassembled WGS sequence"/>
</dbReference>
<keyword evidence="9" id="KW-1185">Reference proteome</keyword>
<evidence type="ECO:0000256" key="3">
    <source>
        <dbReference type="ARBA" id="ARBA00023125"/>
    </source>
</evidence>
<evidence type="ECO:0000313" key="8">
    <source>
        <dbReference type="EMBL" id="KAF2171358.1"/>
    </source>
</evidence>
<accession>A0A6A6CYW1</accession>
<dbReference type="GO" id="GO:0005634">
    <property type="term" value="C:nucleus"/>
    <property type="evidence" value="ECO:0007669"/>
    <property type="project" value="UniProtKB-SubCell"/>
</dbReference>
<dbReference type="SUPFAM" id="SSF57701">
    <property type="entry name" value="Zn2/Cys6 DNA-binding domain"/>
    <property type="match status" value="1"/>
</dbReference>
<dbReference type="Gene3D" id="4.10.240.10">
    <property type="entry name" value="Zn(2)-C6 fungal-type DNA-binding domain"/>
    <property type="match status" value="1"/>
</dbReference>
<dbReference type="InterPro" id="IPR051089">
    <property type="entry name" value="prtT"/>
</dbReference>
<reference evidence="8" key="1">
    <citation type="journal article" date="2020" name="Stud. Mycol.">
        <title>101 Dothideomycetes genomes: a test case for predicting lifestyles and emergence of pathogens.</title>
        <authorList>
            <person name="Haridas S."/>
            <person name="Albert R."/>
            <person name="Binder M."/>
            <person name="Bloem J."/>
            <person name="Labutti K."/>
            <person name="Salamov A."/>
            <person name="Andreopoulos B."/>
            <person name="Baker S."/>
            <person name="Barry K."/>
            <person name="Bills G."/>
            <person name="Bluhm B."/>
            <person name="Cannon C."/>
            <person name="Castanera R."/>
            <person name="Culley D."/>
            <person name="Daum C."/>
            <person name="Ezra D."/>
            <person name="Gonzalez J."/>
            <person name="Henrissat B."/>
            <person name="Kuo A."/>
            <person name="Liang C."/>
            <person name="Lipzen A."/>
            <person name="Lutzoni F."/>
            <person name="Magnuson J."/>
            <person name="Mondo S."/>
            <person name="Nolan M."/>
            <person name="Ohm R."/>
            <person name="Pangilinan J."/>
            <person name="Park H.-J."/>
            <person name="Ramirez L."/>
            <person name="Alfaro M."/>
            <person name="Sun H."/>
            <person name="Tritt A."/>
            <person name="Yoshinaga Y."/>
            <person name="Zwiers L.-H."/>
            <person name="Turgeon B."/>
            <person name="Goodwin S."/>
            <person name="Spatafora J."/>
            <person name="Crous P."/>
            <person name="Grigoriev I."/>
        </authorList>
    </citation>
    <scope>NUCLEOTIDE SEQUENCE</scope>
    <source>
        <strain evidence="8">ATCC 36951</strain>
    </source>
</reference>
<dbReference type="CDD" id="cd00067">
    <property type="entry name" value="GAL4"/>
    <property type="match status" value="1"/>
</dbReference>
<organism evidence="8 9">
    <name type="scientific">Zasmidium cellare ATCC 36951</name>
    <dbReference type="NCBI Taxonomy" id="1080233"/>
    <lineage>
        <taxon>Eukaryota</taxon>
        <taxon>Fungi</taxon>
        <taxon>Dikarya</taxon>
        <taxon>Ascomycota</taxon>
        <taxon>Pezizomycotina</taxon>
        <taxon>Dothideomycetes</taxon>
        <taxon>Dothideomycetidae</taxon>
        <taxon>Mycosphaerellales</taxon>
        <taxon>Mycosphaerellaceae</taxon>
        <taxon>Zasmidium</taxon>
    </lineage>
</organism>
<dbReference type="GO" id="GO:0008270">
    <property type="term" value="F:zinc ion binding"/>
    <property type="evidence" value="ECO:0007669"/>
    <property type="project" value="InterPro"/>
</dbReference>
<gene>
    <name evidence="8" type="ORF">M409DRAFT_18474</name>
</gene>